<dbReference type="Pfam" id="PF20151">
    <property type="entry name" value="DUF6533"/>
    <property type="match status" value="1"/>
</dbReference>
<protein>
    <recommendedName>
        <fullName evidence="2">DUF6533 domain-containing protein</fullName>
    </recommendedName>
</protein>
<evidence type="ECO:0000313" key="4">
    <source>
        <dbReference type="Proteomes" id="UP000053477"/>
    </source>
</evidence>
<evidence type="ECO:0000256" key="1">
    <source>
        <dbReference type="SAM" id="Phobius"/>
    </source>
</evidence>
<sequence length="303" mass="34089">MAEIEAGIRLLRKALMAKNLNAASITLFAYDTLLNLGDEVTLIWRKRWNIGTVMYLATRYLVLVDITSMLVYLFHDDLRPQTCHTVYSLSTYFAFGGIILAEIILATRTYALWRRSRIILAILLVVHVGTDAPDAWITYNSVNALKFSPSPVPTLIPCLPSVPKTKIFIPFVNLMVQEALMTSLAFLAAVNHWRHTNSPLIKTLYKDGTLYFVCLLTISTANVIIFSVRSLNIYYDLLVELQRVLHSILSARLILNMRKVASNTLSQDFPKINVGAKVVRTQETDESFSVELKTLNIGKPPGV</sequence>
<dbReference type="Proteomes" id="UP000053477">
    <property type="component" value="Unassembled WGS sequence"/>
</dbReference>
<evidence type="ECO:0000313" key="3">
    <source>
        <dbReference type="EMBL" id="KLO12048.1"/>
    </source>
</evidence>
<organism evidence="3 4">
    <name type="scientific">Schizopora paradoxa</name>
    <dbReference type="NCBI Taxonomy" id="27342"/>
    <lineage>
        <taxon>Eukaryota</taxon>
        <taxon>Fungi</taxon>
        <taxon>Dikarya</taxon>
        <taxon>Basidiomycota</taxon>
        <taxon>Agaricomycotina</taxon>
        <taxon>Agaricomycetes</taxon>
        <taxon>Hymenochaetales</taxon>
        <taxon>Schizoporaceae</taxon>
        <taxon>Schizopora</taxon>
    </lineage>
</organism>
<dbReference type="InParanoid" id="A0A0H2RRE9"/>
<feature type="transmembrane region" description="Helical" evidence="1">
    <location>
        <begin position="118"/>
        <end position="139"/>
    </location>
</feature>
<keyword evidence="1" id="KW-1133">Transmembrane helix</keyword>
<keyword evidence="4" id="KW-1185">Reference proteome</keyword>
<name>A0A0H2RRE9_9AGAM</name>
<keyword evidence="1" id="KW-0812">Transmembrane</keyword>
<dbReference type="EMBL" id="KQ085986">
    <property type="protein sequence ID" value="KLO12048.1"/>
    <property type="molecule type" value="Genomic_DNA"/>
</dbReference>
<gene>
    <name evidence="3" type="ORF">SCHPADRAFT_941539</name>
</gene>
<keyword evidence="1" id="KW-0472">Membrane</keyword>
<feature type="transmembrane region" description="Helical" evidence="1">
    <location>
        <begin position="86"/>
        <end position="106"/>
    </location>
</feature>
<evidence type="ECO:0000259" key="2">
    <source>
        <dbReference type="Pfam" id="PF20151"/>
    </source>
</evidence>
<dbReference type="AlphaFoldDB" id="A0A0H2RRE9"/>
<accession>A0A0H2RRE9</accession>
<dbReference type="InterPro" id="IPR045340">
    <property type="entry name" value="DUF6533"/>
</dbReference>
<feature type="domain" description="DUF6533" evidence="2">
    <location>
        <begin position="21"/>
        <end position="64"/>
    </location>
</feature>
<feature type="transmembrane region" description="Helical" evidence="1">
    <location>
        <begin position="210"/>
        <end position="228"/>
    </location>
</feature>
<dbReference type="OrthoDB" id="3350812at2759"/>
<reference evidence="3 4" key="1">
    <citation type="submission" date="2015-04" db="EMBL/GenBank/DDBJ databases">
        <title>Complete genome sequence of Schizopora paradoxa KUC8140, a cosmopolitan wood degrader in East Asia.</title>
        <authorList>
            <consortium name="DOE Joint Genome Institute"/>
            <person name="Min B."/>
            <person name="Park H."/>
            <person name="Jang Y."/>
            <person name="Kim J.-J."/>
            <person name="Kim K.H."/>
            <person name="Pangilinan J."/>
            <person name="Lipzen A."/>
            <person name="Riley R."/>
            <person name="Grigoriev I.V."/>
            <person name="Spatafora J.W."/>
            <person name="Choi I.-G."/>
        </authorList>
    </citation>
    <scope>NUCLEOTIDE SEQUENCE [LARGE SCALE GENOMIC DNA]</scope>
    <source>
        <strain evidence="3 4">KUC8140</strain>
    </source>
</reference>
<feature type="transmembrane region" description="Helical" evidence="1">
    <location>
        <begin position="53"/>
        <end position="74"/>
    </location>
</feature>
<proteinExistence type="predicted"/>
<feature type="transmembrane region" description="Helical" evidence="1">
    <location>
        <begin position="167"/>
        <end position="190"/>
    </location>
</feature>